<dbReference type="GO" id="GO:0005634">
    <property type="term" value="C:nucleus"/>
    <property type="evidence" value="ECO:0000318"/>
    <property type="project" value="GO_Central"/>
</dbReference>
<protein>
    <recommendedName>
        <fullName evidence="2">LOB domain-containing protein</fullName>
    </recommendedName>
</protein>
<reference evidence="4" key="1">
    <citation type="journal article" date="2010" name="Nat. Biotechnol.">
        <title>Draft genome sequence of the oilseed species Ricinus communis.</title>
        <authorList>
            <person name="Chan A.P."/>
            <person name="Crabtree J."/>
            <person name="Zhao Q."/>
            <person name="Lorenzi H."/>
            <person name="Orvis J."/>
            <person name="Puiu D."/>
            <person name="Melake-Berhan A."/>
            <person name="Jones K.M."/>
            <person name="Redman J."/>
            <person name="Chen G."/>
            <person name="Cahoon E.B."/>
            <person name="Gedil M."/>
            <person name="Stanke M."/>
            <person name="Haas B.J."/>
            <person name="Wortman J.R."/>
            <person name="Fraser-Liggett C.M."/>
            <person name="Ravel J."/>
            <person name="Rabinowicz P.D."/>
        </authorList>
    </citation>
    <scope>NUCLEOTIDE SEQUENCE [LARGE SCALE GENOMIC DNA]</scope>
    <source>
        <strain evidence="4">cv. Hale</strain>
    </source>
</reference>
<dbReference type="GO" id="GO:0009556">
    <property type="term" value="P:microsporogenesis"/>
    <property type="evidence" value="ECO:0000318"/>
    <property type="project" value="GO_Central"/>
</dbReference>
<feature type="domain" description="LOB" evidence="2">
    <location>
        <begin position="21"/>
        <end position="45"/>
    </location>
</feature>
<dbReference type="GO" id="GO:0006355">
    <property type="term" value="P:regulation of DNA-templated transcription"/>
    <property type="evidence" value="ECO:0000318"/>
    <property type="project" value="GO_Central"/>
</dbReference>
<gene>
    <name evidence="3" type="ORF">RCOM_1513320</name>
</gene>
<dbReference type="GO" id="GO:0001216">
    <property type="term" value="F:DNA-binding transcription activator activity"/>
    <property type="evidence" value="ECO:0000318"/>
    <property type="project" value="GO_Central"/>
</dbReference>
<keyword evidence="4" id="KW-1185">Reference proteome</keyword>
<comment type="similarity">
    <text evidence="1">Belongs to the LOB domain-containing protein family.</text>
</comment>
<evidence type="ECO:0000259" key="2">
    <source>
        <dbReference type="Pfam" id="PF03195"/>
    </source>
</evidence>
<dbReference type="Pfam" id="PF03195">
    <property type="entry name" value="LOB"/>
    <property type="match status" value="1"/>
</dbReference>
<dbReference type="AlphaFoldDB" id="B9R928"/>
<name>B9R928_RICCO</name>
<dbReference type="InParanoid" id="B9R928"/>
<dbReference type="Proteomes" id="UP000008311">
    <property type="component" value="Unassembled WGS sequence"/>
</dbReference>
<organism evidence="3 4">
    <name type="scientific">Ricinus communis</name>
    <name type="common">Castor bean</name>
    <dbReference type="NCBI Taxonomy" id="3988"/>
    <lineage>
        <taxon>Eukaryota</taxon>
        <taxon>Viridiplantae</taxon>
        <taxon>Streptophyta</taxon>
        <taxon>Embryophyta</taxon>
        <taxon>Tracheophyta</taxon>
        <taxon>Spermatophyta</taxon>
        <taxon>Magnoliopsida</taxon>
        <taxon>eudicotyledons</taxon>
        <taxon>Gunneridae</taxon>
        <taxon>Pentapetalae</taxon>
        <taxon>rosids</taxon>
        <taxon>fabids</taxon>
        <taxon>Malpighiales</taxon>
        <taxon>Euphorbiaceae</taxon>
        <taxon>Acalyphoideae</taxon>
        <taxon>Acalypheae</taxon>
        <taxon>Ricinus</taxon>
    </lineage>
</organism>
<sequence>MSGLIYQKNAELILGLRQAYASCEYQARKCSSGCPLAPYFPPDQEIARNLIIWCRKESRNSWRTSKARTNTFFNIINLPGKYRRKVSCSWACFICQLHYQIRQAEKELHSHTTSGYTSGPCQVSLKSWEEIFLLVSKVDGKSWEETLRDRTQCTNKAYCPGRDN</sequence>
<evidence type="ECO:0000313" key="3">
    <source>
        <dbReference type="EMBL" id="EEF52105.1"/>
    </source>
</evidence>
<evidence type="ECO:0000256" key="1">
    <source>
        <dbReference type="ARBA" id="ARBA00005474"/>
    </source>
</evidence>
<evidence type="ECO:0000313" key="4">
    <source>
        <dbReference type="Proteomes" id="UP000008311"/>
    </source>
</evidence>
<dbReference type="EMBL" id="EQ973773">
    <property type="protein sequence ID" value="EEF52105.1"/>
    <property type="molecule type" value="Genomic_DNA"/>
</dbReference>
<accession>B9R928</accession>
<proteinExistence type="inferred from homology"/>
<dbReference type="InterPro" id="IPR004883">
    <property type="entry name" value="LOB"/>
</dbReference>